<sequence length="185" mass="20152">MGLSGKDSHMHKSGGLAHLSHVSLGPRLLSISRRSVLAAELAILFFMLASKAISAAAAFLESYEDEKAAAEPKKRRATSIASNTDVFAMARNYHRTITAIESVFRTNSSPLARAITTPRDVGVKLSSSGPQLSPSIGYGRQSVRLPRLYGRYGTPWRLLVPLNRRPARMDEHSGRGLQSVIKPTK</sequence>
<name>K0SNF5_THAOC</name>
<dbReference type="EMBL" id="AGNL01012632">
    <property type="protein sequence ID" value="EJK67788.1"/>
    <property type="molecule type" value="Genomic_DNA"/>
</dbReference>
<reference evidence="1 2" key="1">
    <citation type="journal article" date="2012" name="Genome Biol.">
        <title>Genome and low-iron response of an oceanic diatom adapted to chronic iron limitation.</title>
        <authorList>
            <person name="Lommer M."/>
            <person name="Specht M."/>
            <person name="Roy A.S."/>
            <person name="Kraemer L."/>
            <person name="Andreson R."/>
            <person name="Gutowska M.A."/>
            <person name="Wolf J."/>
            <person name="Bergner S.V."/>
            <person name="Schilhabel M.B."/>
            <person name="Klostermeier U.C."/>
            <person name="Beiko R.G."/>
            <person name="Rosenstiel P."/>
            <person name="Hippler M."/>
            <person name="Laroche J."/>
        </authorList>
    </citation>
    <scope>NUCLEOTIDE SEQUENCE [LARGE SCALE GENOMIC DNA]</scope>
    <source>
        <strain evidence="1 2">CCMP1005</strain>
    </source>
</reference>
<organism evidence="1 2">
    <name type="scientific">Thalassiosira oceanica</name>
    <name type="common">Marine diatom</name>
    <dbReference type="NCBI Taxonomy" id="159749"/>
    <lineage>
        <taxon>Eukaryota</taxon>
        <taxon>Sar</taxon>
        <taxon>Stramenopiles</taxon>
        <taxon>Ochrophyta</taxon>
        <taxon>Bacillariophyta</taxon>
        <taxon>Coscinodiscophyceae</taxon>
        <taxon>Thalassiosirophycidae</taxon>
        <taxon>Thalassiosirales</taxon>
        <taxon>Thalassiosiraceae</taxon>
        <taxon>Thalassiosira</taxon>
    </lineage>
</organism>
<dbReference type="AlphaFoldDB" id="K0SNF5"/>
<gene>
    <name evidence="1" type="ORF">THAOC_11136</name>
</gene>
<keyword evidence="2" id="KW-1185">Reference proteome</keyword>
<proteinExistence type="predicted"/>
<protein>
    <submittedName>
        <fullName evidence="1">Uncharacterized protein</fullName>
    </submittedName>
</protein>
<dbReference type="Proteomes" id="UP000266841">
    <property type="component" value="Unassembled WGS sequence"/>
</dbReference>
<accession>K0SNF5</accession>
<evidence type="ECO:0000313" key="1">
    <source>
        <dbReference type="EMBL" id="EJK67788.1"/>
    </source>
</evidence>
<evidence type="ECO:0000313" key="2">
    <source>
        <dbReference type="Proteomes" id="UP000266841"/>
    </source>
</evidence>
<comment type="caution">
    <text evidence="1">The sequence shown here is derived from an EMBL/GenBank/DDBJ whole genome shotgun (WGS) entry which is preliminary data.</text>
</comment>